<keyword evidence="2" id="KW-1185">Reference proteome</keyword>
<proteinExistence type="predicted"/>
<dbReference type="AlphaFoldDB" id="A0AAI9U184"/>
<sequence length="55" mass="6537">IGVRKFIIVVIKRKRGYYFAFLINKKFITVIEAIFTIKDYVLAFLIFNSSIYITK</sequence>
<organism evidence="1 2">
    <name type="scientific">Colletotrichum cuscutae</name>
    <dbReference type="NCBI Taxonomy" id="1209917"/>
    <lineage>
        <taxon>Eukaryota</taxon>
        <taxon>Fungi</taxon>
        <taxon>Dikarya</taxon>
        <taxon>Ascomycota</taxon>
        <taxon>Pezizomycotina</taxon>
        <taxon>Sordariomycetes</taxon>
        <taxon>Hypocreomycetidae</taxon>
        <taxon>Glomerellales</taxon>
        <taxon>Glomerellaceae</taxon>
        <taxon>Colletotrichum</taxon>
        <taxon>Colletotrichum acutatum species complex</taxon>
    </lineage>
</organism>
<dbReference type="EMBL" id="MPDP01000307">
    <property type="protein sequence ID" value="KAK1448487.1"/>
    <property type="molecule type" value="Genomic_DNA"/>
</dbReference>
<reference evidence="1" key="1">
    <citation type="submission" date="2016-11" db="EMBL/GenBank/DDBJ databases">
        <title>The genome sequence of Colletotrichum cuscutae.</title>
        <authorList>
            <person name="Baroncelli R."/>
        </authorList>
    </citation>
    <scope>NUCLEOTIDE SEQUENCE</scope>
    <source>
        <strain evidence="1">IMI 304802</strain>
    </source>
</reference>
<evidence type="ECO:0000313" key="2">
    <source>
        <dbReference type="Proteomes" id="UP001239213"/>
    </source>
</evidence>
<accession>A0AAI9U184</accession>
<feature type="non-terminal residue" evidence="1">
    <location>
        <position position="1"/>
    </location>
</feature>
<evidence type="ECO:0000313" key="1">
    <source>
        <dbReference type="EMBL" id="KAK1448487.1"/>
    </source>
</evidence>
<name>A0AAI9U184_9PEZI</name>
<gene>
    <name evidence="1" type="ORF">CCUS01_11586</name>
</gene>
<dbReference type="Proteomes" id="UP001239213">
    <property type="component" value="Unassembled WGS sequence"/>
</dbReference>
<comment type="caution">
    <text evidence="1">The sequence shown here is derived from an EMBL/GenBank/DDBJ whole genome shotgun (WGS) entry which is preliminary data.</text>
</comment>
<protein>
    <submittedName>
        <fullName evidence="1">Uncharacterized protein</fullName>
    </submittedName>
</protein>